<evidence type="ECO:0000313" key="6">
    <source>
        <dbReference type="Proteomes" id="UP000887562"/>
    </source>
</evidence>
<dbReference type="InterPro" id="IPR000073">
    <property type="entry name" value="AB_hydrolase_1"/>
</dbReference>
<keyword evidence="6" id="KW-1185">Reference proteome</keyword>
<name>A0A915EXF8_9CEST</name>
<dbReference type="Gene3D" id="3.40.50.1820">
    <property type="entry name" value="alpha/beta hydrolase"/>
    <property type="match status" value="1"/>
</dbReference>
<dbReference type="Proteomes" id="UP000887562">
    <property type="component" value="Unplaced"/>
</dbReference>
<dbReference type="PANTHER" id="PTHR15913">
    <property type="entry name" value="ACID CLUSTER PROTEIN 33"/>
    <property type="match status" value="1"/>
</dbReference>
<reference evidence="7" key="1">
    <citation type="submission" date="2022-11" db="UniProtKB">
        <authorList>
            <consortium name="WormBaseParasite"/>
        </authorList>
    </citation>
    <scope>IDENTIFICATION</scope>
</reference>
<comment type="subcellular location">
    <subcellularLocation>
        <location evidence="1">Cytoplasm</location>
    </subcellularLocation>
</comment>
<comment type="similarity">
    <text evidence="2">Belongs to the AB hydrolase superfamily.</text>
</comment>
<protein>
    <recommendedName>
        <fullName evidence="3">Maspardin</fullName>
    </recommendedName>
</protein>
<evidence type="ECO:0000313" key="7">
    <source>
        <dbReference type="WBParaSite" id="maker-E.canG7_contigs_4767-snap-gene-1.70-mRNA-1"/>
    </source>
</evidence>
<dbReference type="SUPFAM" id="SSF53474">
    <property type="entry name" value="alpha/beta-Hydrolases"/>
    <property type="match status" value="1"/>
</dbReference>
<evidence type="ECO:0000256" key="1">
    <source>
        <dbReference type="ARBA" id="ARBA00004496"/>
    </source>
</evidence>
<dbReference type="InterPro" id="IPR029058">
    <property type="entry name" value="AB_hydrolase_fold"/>
</dbReference>
<organism evidence="6 7">
    <name type="scientific">Echinococcus canadensis</name>
    <dbReference type="NCBI Taxonomy" id="519352"/>
    <lineage>
        <taxon>Eukaryota</taxon>
        <taxon>Metazoa</taxon>
        <taxon>Spiralia</taxon>
        <taxon>Lophotrochozoa</taxon>
        <taxon>Platyhelminthes</taxon>
        <taxon>Cestoda</taxon>
        <taxon>Eucestoda</taxon>
        <taxon>Cyclophyllidea</taxon>
        <taxon>Taeniidae</taxon>
        <taxon>Echinococcus</taxon>
        <taxon>Echinococcus canadensis group</taxon>
    </lineage>
</organism>
<keyword evidence="4" id="KW-0963">Cytoplasm</keyword>
<dbReference type="PANTHER" id="PTHR15913:SF0">
    <property type="entry name" value="MASPARDIN"/>
    <property type="match status" value="1"/>
</dbReference>
<accession>A0A915EXF8</accession>
<evidence type="ECO:0000256" key="4">
    <source>
        <dbReference type="ARBA" id="ARBA00022490"/>
    </source>
</evidence>
<dbReference type="InterPro" id="IPR026151">
    <property type="entry name" value="Maspardin"/>
</dbReference>
<dbReference type="Pfam" id="PF12697">
    <property type="entry name" value="Abhydrolase_6"/>
    <property type="match status" value="1"/>
</dbReference>
<evidence type="ECO:0000256" key="3">
    <source>
        <dbReference type="ARBA" id="ARBA00020148"/>
    </source>
</evidence>
<dbReference type="GO" id="GO:0005737">
    <property type="term" value="C:cytoplasm"/>
    <property type="evidence" value="ECO:0007669"/>
    <property type="project" value="UniProtKB-SubCell"/>
</dbReference>
<evidence type="ECO:0000256" key="2">
    <source>
        <dbReference type="ARBA" id="ARBA00008645"/>
    </source>
</evidence>
<feature type="domain" description="AB hydrolase-1" evidence="5">
    <location>
        <begin position="44"/>
        <end position="271"/>
    </location>
</feature>
<proteinExistence type="inferred from homology"/>
<dbReference type="AlphaFoldDB" id="A0A915EXF8"/>
<evidence type="ECO:0000259" key="5">
    <source>
        <dbReference type="Pfam" id="PF12697"/>
    </source>
</evidence>
<dbReference type="WBParaSite" id="maker-E.canG7_contigs_4767-snap-gene-1.70-mRNA-1">
    <property type="protein sequence ID" value="maker-E.canG7_contigs_4767-snap-gene-1.70-mRNA-1"/>
    <property type="gene ID" value="EcG7_00857"/>
</dbReference>
<sequence>MGNSDLFDYEKFKDSSNKSSLKIDKYTIDFYDFGPKEISCPIICLPPTACDASIYYKVQLLLSREGFRIISINYPETYNANNFCEVFLKMLGELHVTGVHLVGSSLGGFLAQKFCEISEKSNAYVKSLVLCNTFTDTYSFESRFSSRLQVPVLILFFTYVISLLRMTLEYPPASTDADEDVRTSVELAKQQLNKMSQSELASRLTMACTTDHVTVEELQDVDVTIVEVGDLDTTYKKLYEGVHRAYPEAKVASIDSGGFFPFLSRYDEFAAYMKMHFEPYMNTPFFPALLEDGD</sequence>